<feature type="domain" description="MYND-type" evidence="5">
    <location>
        <begin position="33"/>
        <end position="71"/>
    </location>
</feature>
<keyword evidence="1" id="KW-0479">Metal-binding</keyword>
<sequence>MTGPGCTCDNCQHQWHPKELREIQLPLKSVKKCSTCGKIGEKLSICASCGEQVYCDAQCQKKDWPSHKTACGKTDRIDLVSFYPLLAVLMEAHRYHPQRPVHPALTHQILNSPNPNARNVCEFPDGSKATLVLLGDEMTMEYAVQHPREWWPTAMSDAVSRKLARRFGAEFYLIPSIVATLVALAVEVYTTTYIPANDSYDGQMKRRVRLKYHNSPIADFGIVKGRADVTSQDRFAYFSVPDLEFRKGMDADEHYWIYFRTAAGEDFILDCGMFCYNFCMMVDTKPHIKHGLPPLHAAPAFFVDRQYKQAAPKLQHEKERFSVLHEEAFIEGDTFRFTRRYFSDSDAEAIYTFMEKVAGRPASDVEKDLVMKWVVDSSEVIMRNVITREYLNFPAEPGIGIQGDPGEVDDSMAKAEDDAWFKYMKKWNRKQRKGEISNEELGEAFRRWQKKHGKKA</sequence>
<keyword evidence="3" id="KW-0862">Zinc</keyword>
<dbReference type="STRING" id="71717.A0A4Y7U282"/>
<evidence type="ECO:0000256" key="3">
    <source>
        <dbReference type="ARBA" id="ARBA00022833"/>
    </source>
</evidence>
<dbReference type="GO" id="GO:0008270">
    <property type="term" value="F:zinc ion binding"/>
    <property type="evidence" value="ECO:0007669"/>
    <property type="project" value="UniProtKB-KW"/>
</dbReference>
<keyword evidence="7" id="KW-1185">Reference proteome</keyword>
<evidence type="ECO:0000259" key="5">
    <source>
        <dbReference type="PROSITE" id="PS50865"/>
    </source>
</evidence>
<dbReference type="Gene3D" id="6.10.140.2220">
    <property type="match status" value="1"/>
</dbReference>
<reference evidence="6 7" key="1">
    <citation type="journal article" date="2019" name="Nat. Ecol. Evol.">
        <title>Megaphylogeny resolves global patterns of mushroom evolution.</title>
        <authorList>
            <person name="Varga T."/>
            <person name="Krizsan K."/>
            <person name="Foldi C."/>
            <person name="Dima B."/>
            <person name="Sanchez-Garcia M."/>
            <person name="Sanchez-Ramirez S."/>
            <person name="Szollosi G.J."/>
            <person name="Szarkandi J.G."/>
            <person name="Papp V."/>
            <person name="Albert L."/>
            <person name="Andreopoulos W."/>
            <person name="Angelini C."/>
            <person name="Antonin V."/>
            <person name="Barry K.W."/>
            <person name="Bougher N.L."/>
            <person name="Buchanan P."/>
            <person name="Buyck B."/>
            <person name="Bense V."/>
            <person name="Catcheside P."/>
            <person name="Chovatia M."/>
            <person name="Cooper J."/>
            <person name="Damon W."/>
            <person name="Desjardin D."/>
            <person name="Finy P."/>
            <person name="Geml J."/>
            <person name="Haridas S."/>
            <person name="Hughes K."/>
            <person name="Justo A."/>
            <person name="Karasinski D."/>
            <person name="Kautmanova I."/>
            <person name="Kiss B."/>
            <person name="Kocsube S."/>
            <person name="Kotiranta H."/>
            <person name="LaButti K.M."/>
            <person name="Lechner B.E."/>
            <person name="Liimatainen K."/>
            <person name="Lipzen A."/>
            <person name="Lukacs Z."/>
            <person name="Mihaltcheva S."/>
            <person name="Morgado L.N."/>
            <person name="Niskanen T."/>
            <person name="Noordeloos M.E."/>
            <person name="Ohm R.A."/>
            <person name="Ortiz-Santana B."/>
            <person name="Ovrebo C."/>
            <person name="Racz N."/>
            <person name="Riley R."/>
            <person name="Savchenko A."/>
            <person name="Shiryaev A."/>
            <person name="Soop K."/>
            <person name="Spirin V."/>
            <person name="Szebenyi C."/>
            <person name="Tomsovsky M."/>
            <person name="Tulloss R.E."/>
            <person name="Uehling J."/>
            <person name="Grigoriev I.V."/>
            <person name="Vagvolgyi C."/>
            <person name="Papp T."/>
            <person name="Martin F.M."/>
            <person name="Miettinen O."/>
            <person name="Hibbett D.S."/>
            <person name="Nagy L.G."/>
        </authorList>
    </citation>
    <scope>NUCLEOTIDE SEQUENCE [LARGE SCALE GENOMIC DNA]</scope>
    <source>
        <strain evidence="6 7">FP101781</strain>
    </source>
</reference>
<evidence type="ECO:0000256" key="4">
    <source>
        <dbReference type="PROSITE-ProRule" id="PRU00134"/>
    </source>
</evidence>
<protein>
    <recommendedName>
        <fullName evidence="5">MYND-type domain-containing protein</fullName>
    </recommendedName>
</protein>
<proteinExistence type="predicted"/>
<dbReference type="Proteomes" id="UP000298030">
    <property type="component" value="Unassembled WGS sequence"/>
</dbReference>
<dbReference type="SUPFAM" id="SSF144232">
    <property type="entry name" value="HIT/MYND zinc finger-like"/>
    <property type="match status" value="1"/>
</dbReference>
<keyword evidence="2 4" id="KW-0863">Zinc-finger</keyword>
<dbReference type="Pfam" id="PF01753">
    <property type="entry name" value="zf-MYND"/>
    <property type="match status" value="1"/>
</dbReference>
<evidence type="ECO:0000313" key="7">
    <source>
        <dbReference type="Proteomes" id="UP000298030"/>
    </source>
</evidence>
<dbReference type="OrthoDB" id="341421at2759"/>
<evidence type="ECO:0000256" key="1">
    <source>
        <dbReference type="ARBA" id="ARBA00022723"/>
    </source>
</evidence>
<gene>
    <name evidence="6" type="ORF">FA13DRAFT_1680199</name>
</gene>
<comment type="caution">
    <text evidence="6">The sequence shown here is derived from an EMBL/GenBank/DDBJ whole genome shotgun (WGS) entry which is preliminary data.</text>
</comment>
<evidence type="ECO:0000256" key="2">
    <source>
        <dbReference type="ARBA" id="ARBA00022771"/>
    </source>
</evidence>
<accession>A0A4Y7U282</accession>
<dbReference type="EMBL" id="QPFP01000001">
    <property type="protein sequence ID" value="TEB40168.1"/>
    <property type="molecule type" value="Genomic_DNA"/>
</dbReference>
<dbReference type="AlphaFoldDB" id="A0A4Y7U282"/>
<name>A0A4Y7U282_COPMI</name>
<organism evidence="6 7">
    <name type="scientific">Coprinellus micaceus</name>
    <name type="common">Glistening ink-cap mushroom</name>
    <name type="synonym">Coprinus micaceus</name>
    <dbReference type="NCBI Taxonomy" id="71717"/>
    <lineage>
        <taxon>Eukaryota</taxon>
        <taxon>Fungi</taxon>
        <taxon>Dikarya</taxon>
        <taxon>Basidiomycota</taxon>
        <taxon>Agaricomycotina</taxon>
        <taxon>Agaricomycetes</taxon>
        <taxon>Agaricomycetidae</taxon>
        <taxon>Agaricales</taxon>
        <taxon>Agaricineae</taxon>
        <taxon>Psathyrellaceae</taxon>
        <taxon>Coprinellus</taxon>
    </lineage>
</organism>
<dbReference type="PROSITE" id="PS50865">
    <property type="entry name" value="ZF_MYND_2"/>
    <property type="match status" value="1"/>
</dbReference>
<dbReference type="InterPro" id="IPR002893">
    <property type="entry name" value="Znf_MYND"/>
</dbReference>
<evidence type="ECO:0000313" key="6">
    <source>
        <dbReference type="EMBL" id="TEB40168.1"/>
    </source>
</evidence>
<dbReference type="PROSITE" id="PS01360">
    <property type="entry name" value="ZF_MYND_1"/>
    <property type="match status" value="1"/>
</dbReference>